<evidence type="ECO:0000313" key="2">
    <source>
        <dbReference type="Proteomes" id="UP001352852"/>
    </source>
</evidence>
<organism evidence="1 2">
    <name type="scientific">Characodon lateralis</name>
    <dbReference type="NCBI Taxonomy" id="208331"/>
    <lineage>
        <taxon>Eukaryota</taxon>
        <taxon>Metazoa</taxon>
        <taxon>Chordata</taxon>
        <taxon>Craniata</taxon>
        <taxon>Vertebrata</taxon>
        <taxon>Euteleostomi</taxon>
        <taxon>Actinopterygii</taxon>
        <taxon>Neopterygii</taxon>
        <taxon>Teleostei</taxon>
        <taxon>Neoteleostei</taxon>
        <taxon>Acanthomorphata</taxon>
        <taxon>Ovalentaria</taxon>
        <taxon>Atherinomorphae</taxon>
        <taxon>Cyprinodontiformes</taxon>
        <taxon>Goodeidae</taxon>
        <taxon>Characodon</taxon>
    </lineage>
</organism>
<proteinExistence type="predicted"/>
<accession>A0ABU7E6G2</accession>
<reference evidence="1 2" key="1">
    <citation type="submission" date="2021-06" db="EMBL/GenBank/DDBJ databases">
        <authorList>
            <person name="Palmer J.M."/>
        </authorList>
    </citation>
    <scope>NUCLEOTIDE SEQUENCE [LARGE SCALE GENOMIC DNA]</scope>
    <source>
        <strain evidence="1 2">CL_MEX2019</strain>
        <tissue evidence="1">Muscle</tissue>
    </source>
</reference>
<keyword evidence="2" id="KW-1185">Reference proteome</keyword>
<name>A0ABU7E6G2_9TELE</name>
<protein>
    <submittedName>
        <fullName evidence="1">Uncharacterized protein</fullName>
    </submittedName>
</protein>
<dbReference type="EMBL" id="JAHUTJ010049198">
    <property type="protein sequence ID" value="MED6282611.1"/>
    <property type="molecule type" value="Genomic_DNA"/>
</dbReference>
<evidence type="ECO:0000313" key="1">
    <source>
        <dbReference type="EMBL" id="MED6282611.1"/>
    </source>
</evidence>
<sequence length="140" mass="15598">MPNPPSPTWRVNADLTLCRGEEGGEEAPLHWTEDAKAALKTNKTETQHYYAILNQPTSLFPLYSGPLFSAPPIFSSPFNSLSCDLVGVFYFCFFLLFPSFGPDLLHLAHPAPFLVPQVSLSSSTFTFFQFYCSLSKLPKV</sequence>
<dbReference type="Proteomes" id="UP001352852">
    <property type="component" value="Unassembled WGS sequence"/>
</dbReference>
<comment type="caution">
    <text evidence="1">The sequence shown here is derived from an EMBL/GenBank/DDBJ whole genome shotgun (WGS) entry which is preliminary data.</text>
</comment>
<gene>
    <name evidence="1" type="ORF">CHARACLAT_000404</name>
</gene>